<evidence type="ECO:0008006" key="4">
    <source>
        <dbReference type="Google" id="ProtNLM"/>
    </source>
</evidence>
<proteinExistence type="predicted"/>
<evidence type="ECO:0000313" key="3">
    <source>
        <dbReference type="Proteomes" id="UP000008021"/>
    </source>
</evidence>
<keyword evidence="3" id="KW-1185">Reference proteome</keyword>
<reference evidence="2" key="1">
    <citation type="submission" date="2015-04" db="UniProtKB">
        <authorList>
            <consortium name="EnsemblPlants"/>
        </authorList>
    </citation>
    <scope>IDENTIFICATION</scope>
</reference>
<reference evidence="2" key="2">
    <citation type="submission" date="2018-05" db="EMBL/GenBank/DDBJ databases">
        <title>OmerRS3 (Oryza meridionalis Reference Sequence Version 3).</title>
        <authorList>
            <person name="Zhang J."/>
            <person name="Kudrna D."/>
            <person name="Lee S."/>
            <person name="Talag J."/>
            <person name="Welchert J."/>
            <person name="Wing R.A."/>
        </authorList>
    </citation>
    <scope>NUCLEOTIDE SEQUENCE [LARGE SCALE GENOMIC DNA]</scope>
    <source>
        <strain evidence="2">cv. OR44</strain>
    </source>
</reference>
<dbReference type="Proteomes" id="UP000008021">
    <property type="component" value="Chromosome 5"/>
</dbReference>
<sequence>MGKVCCTEESEEEAAFNLMGLLVAAIIALVLMLICTPPRRRSSKQKNIEIIRKNVSRNPGLQVFPFGGFALPYASPNSNHLICR</sequence>
<keyword evidence="1" id="KW-1133">Transmembrane helix</keyword>
<keyword evidence="1" id="KW-0472">Membrane</keyword>
<evidence type="ECO:0000256" key="1">
    <source>
        <dbReference type="SAM" id="Phobius"/>
    </source>
</evidence>
<dbReference type="AlphaFoldDB" id="A0A0E0DQS1"/>
<dbReference type="HOGENOM" id="CLU_2531279_0_0_1"/>
<accession>A0A0E0DQS1</accession>
<organism evidence="2">
    <name type="scientific">Oryza meridionalis</name>
    <dbReference type="NCBI Taxonomy" id="40149"/>
    <lineage>
        <taxon>Eukaryota</taxon>
        <taxon>Viridiplantae</taxon>
        <taxon>Streptophyta</taxon>
        <taxon>Embryophyta</taxon>
        <taxon>Tracheophyta</taxon>
        <taxon>Spermatophyta</taxon>
        <taxon>Magnoliopsida</taxon>
        <taxon>Liliopsida</taxon>
        <taxon>Poales</taxon>
        <taxon>Poaceae</taxon>
        <taxon>BOP clade</taxon>
        <taxon>Oryzoideae</taxon>
        <taxon>Oryzeae</taxon>
        <taxon>Oryzinae</taxon>
        <taxon>Oryza</taxon>
    </lineage>
</organism>
<name>A0A0E0DQS1_9ORYZ</name>
<evidence type="ECO:0000313" key="2">
    <source>
        <dbReference type="EnsemblPlants" id="OMERI05G12600.3"/>
    </source>
</evidence>
<keyword evidence="1" id="KW-0812">Transmembrane</keyword>
<dbReference type="EnsemblPlants" id="OMERI05G12600.3">
    <property type="protein sequence ID" value="OMERI05G12600.3"/>
    <property type="gene ID" value="OMERI05G12600"/>
</dbReference>
<dbReference type="Gramene" id="OMERI05G12600.3">
    <property type="protein sequence ID" value="OMERI05G12600.3"/>
    <property type="gene ID" value="OMERI05G12600"/>
</dbReference>
<feature type="transmembrane region" description="Helical" evidence="1">
    <location>
        <begin position="18"/>
        <end position="36"/>
    </location>
</feature>
<protein>
    <recommendedName>
        <fullName evidence="4">Transmembrane protein</fullName>
    </recommendedName>
</protein>